<dbReference type="Pfam" id="PF01709">
    <property type="entry name" value="Transcrip_reg"/>
    <property type="match status" value="1"/>
</dbReference>
<comment type="subcellular location">
    <subcellularLocation>
        <location evidence="6">Cytoplasm</location>
    </subcellularLocation>
</comment>
<dbReference type="InterPro" id="IPR029072">
    <property type="entry name" value="YebC-like"/>
</dbReference>
<dbReference type="Proteomes" id="UP000249557">
    <property type="component" value="Unassembled WGS sequence"/>
</dbReference>
<keyword evidence="5 6" id="KW-0804">Transcription</keyword>
<reference evidence="9 10" key="1">
    <citation type="submission" date="2017-08" db="EMBL/GenBank/DDBJ databases">
        <title>Infants hospitalized years apart are colonized by the same room-sourced microbial strains.</title>
        <authorList>
            <person name="Brooks B."/>
            <person name="Olm M.R."/>
            <person name="Firek B.A."/>
            <person name="Baker R."/>
            <person name="Thomas B.C."/>
            <person name="Morowitz M.J."/>
            <person name="Banfield J.F."/>
        </authorList>
    </citation>
    <scope>NUCLEOTIDE SEQUENCE [LARGE SCALE GENOMIC DNA]</scope>
    <source>
        <strain evidence="9">S2_018_000_R2_104</strain>
    </source>
</reference>
<gene>
    <name evidence="9" type="ORF">DI626_09375</name>
</gene>
<dbReference type="SUPFAM" id="SSF75625">
    <property type="entry name" value="YebC-like"/>
    <property type="match status" value="1"/>
</dbReference>
<dbReference type="NCBIfam" id="NF001030">
    <property type="entry name" value="PRK00110.1"/>
    <property type="match status" value="1"/>
</dbReference>
<evidence type="ECO:0000256" key="5">
    <source>
        <dbReference type="ARBA" id="ARBA00023163"/>
    </source>
</evidence>
<dbReference type="InterPro" id="IPR002876">
    <property type="entry name" value="Transcrip_reg_TACO1-like"/>
</dbReference>
<dbReference type="EMBL" id="QFNK01000225">
    <property type="protein sequence ID" value="PZO83070.1"/>
    <property type="molecule type" value="Genomic_DNA"/>
</dbReference>
<feature type="domain" description="TACO1/YebC-like second and third" evidence="7">
    <location>
        <begin position="82"/>
        <end position="237"/>
    </location>
</feature>
<evidence type="ECO:0000256" key="6">
    <source>
        <dbReference type="HAMAP-Rule" id="MF_00693"/>
    </source>
</evidence>
<proteinExistence type="inferred from homology"/>
<evidence type="ECO:0000259" key="7">
    <source>
        <dbReference type="Pfam" id="PF01709"/>
    </source>
</evidence>
<dbReference type="AlphaFoldDB" id="A0A2W4ZL78"/>
<dbReference type="InterPro" id="IPR048300">
    <property type="entry name" value="TACO1_YebC-like_2nd/3rd_dom"/>
</dbReference>
<dbReference type="GO" id="GO:0005829">
    <property type="term" value="C:cytosol"/>
    <property type="evidence" value="ECO:0007669"/>
    <property type="project" value="TreeGrafter"/>
</dbReference>
<dbReference type="Pfam" id="PF20772">
    <property type="entry name" value="TACO1_YebC_N"/>
    <property type="match status" value="1"/>
</dbReference>
<dbReference type="InterPro" id="IPR026564">
    <property type="entry name" value="Transcrip_reg_TACO1-like_dom3"/>
</dbReference>
<organism evidence="9 10">
    <name type="scientific">Micavibrio aeruginosavorus</name>
    <dbReference type="NCBI Taxonomy" id="349221"/>
    <lineage>
        <taxon>Bacteria</taxon>
        <taxon>Pseudomonadati</taxon>
        <taxon>Bdellovibrionota</taxon>
        <taxon>Bdellovibrionia</taxon>
        <taxon>Bdellovibrionales</taxon>
        <taxon>Pseudobdellovibrionaceae</taxon>
        <taxon>Micavibrio</taxon>
    </lineage>
</organism>
<dbReference type="Gene3D" id="3.30.70.980">
    <property type="match status" value="2"/>
</dbReference>
<dbReference type="NCBIfam" id="TIGR01033">
    <property type="entry name" value="YebC/PmpR family DNA-binding transcriptional regulator"/>
    <property type="match status" value="1"/>
</dbReference>
<dbReference type="HAMAP" id="MF_00693">
    <property type="entry name" value="Transcrip_reg_TACO1"/>
    <property type="match status" value="1"/>
</dbReference>
<evidence type="ECO:0000259" key="8">
    <source>
        <dbReference type="Pfam" id="PF20772"/>
    </source>
</evidence>
<dbReference type="Gene3D" id="1.10.10.200">
    <property type="match status" value="1"/>
</dbReference>
<dbReference type="GO" id="GO:0006355">
    <property type="term" value="P:regulation of DNA-templated transcription"/>
    <property type="evidence" value="ECO:0007669"/>
    <property type="project" value="UniProtKB-UniRule"/>
</dbReference>
<evidence type="ECO:0000256" key="2">
    <source>
        <dbReference type="ARBA" id="ARBA00022490"/>
    </source>
</evidence>
<keyword evidence="4 6" id="KW-0238">DNA-binding</keyword>
<name>A0A2W4ZL78_9BACT</name>
<comment type="caution">
    <text evidence="9">The sequence shown here is derived from an EMBL/GenBank/DDBJ whole genome shotgun (WGS) entry which is preliminary data.</text>
</comment>
<dbReference type="InterPro" id="IPR017856">
    <property type="entry name" value="Integrase-like_N"/>
</dbReference>
<dbReference type="PANTHER" id="PTHR12532">
    <property type="entry name" value="TRANSLATIONAL ACTIVATOR OF CYTOCHROME C OXIDASE 1"/>
    <property type="match status" value="1"/>
</dbReference>
<accession>A0A2W4ZL78</accession>
<dbReference type="NCBIfam" id="NF009044">
    <property type="entry name" value="PRK12378.1"/>
    <property type="match status" value="1"/>
</dbReference>
<dbReference type="FunFam" id="1.10.10.200:FF:000002">
    <property type="entry name" value="Probable transcriptional regulatory protein CLM62_37755"/>
    <property type="match status" value="1"/>
</dbReference>
<evidence type="ECO:0000313" key="9">
    <source>
        <dbReference type="EMBL" id="PZO83070.1"/>
    </source>
</evidence>
<dbReference type="InterPro" id="IPR049083">
    <property type="entry name" value="TACO1_YebC_N"/>
</dbReference>
<keyword evidence="3 6" id="KW-0805">Transcription regulation</keyword>
<comment type="similarity">
    <text evidence="1 6">Belongs to the TACO1 family.</text>
</comment>
<keyword evidence="2 6" id="KW-0963">Cytoplasm</keyword>
<protein>
    <recommendedName>
        <fullName evidence="6">Probable transcriptional regulatory protein DI626_09375</fullName>
    </recommendedName>
</protein>
<feature type="domain" description="TACO1/YebC-like N-terminal" evidence="8">
    <location>
        <begin position="5"/>
        <end position="75"/>
    </location>
</feature>
<evidence type="ECO:0000256" key="3">
    <source>
        <dbReference type="ARBA" id="ARBA00023015"/>
    </source>
</evidence>
<dbReference type="GO" id="GO:0003677">
    <property type="term" value="F:DNA binding"/>
    <property type="evidence" value="ECO:0007669"/>
    <property type="project" value="UniProtKB-UniRule"/>
</dbReference>
<evidence type="ECO:0000313" key="10">
    <source>
        <dbReference type="Proteomes" id="UP000249557"/>
    </source>
</evidence>
<evidence type="ECO:0000256" key="4">
    <source>
        <dbReference type="ARBA" id="ARBA00023125"/>
    </source>
</evidence>
<evidence type="ECO:0000256" key="1">
    <source>
        <dbReference type="ARBA" id="ARBA00008724"/>
    </source>
</evidence>
<sequence>MAGHSKFKNIQHRKGAQDAKRAKVFTKIGREIIVAAKLSGPDPAANPRLRAAIMAGRAVNMPNERIKRAIDSATGAGATESYENIRYEGYGPGGVAIIVETLTDNRNRTVGEVRSYFSKLGGVLGETNSVSFMFDHVGEIIYPASKASADAMFEAAVEAGADNVESSEDSHEITCATNDLAAVRDALIEKYGEPEKSGFVWKSNVNADVDEETAKTILKLIDMLEDNDDVQAVYTNFNVSDDVMERLMA</sequence>
<dbReference type="PANTHER" id="PTHR12532:SF6">
    <property type="entry name" value="TRANSCRIPTIONAL REGULATORY PROTEIN YEBC-RELATED"/>
    <property type="match status" value="1"/>
</dbReference>